<evidence type="ECO:0000259" key="4">
    <source>
        <dbReference type="Pfam" id="PF00857"/>
    </source>
</evidence>
<evidence type="ECO:0000313" key="5">
    <source>
        <dbReference type="Ensembl" id="ENSBGRP00000036741.1"/>
    </source>
</evidence>
<dbReference type="Pfam" id="PF00857">
    <property type="entry name" value="Isochorismatase"/>
    <property type="match status" value="1"/>
</dbReference>
<dbReference type="InterPro" id="IPR036380">
    <property type="entry name" value="Isochorismatase-like_sf"/>
</dbReference>
<reference evidence="5" key="2">
    <citation type="submission" date="2025-08" db="UniProtKB">
        <authorList>
            <consortium name="Ensembl"/>
        </authorList>
    </citation>
    <scope>IDENTIFICATION</scope>
</reference>
<evidence type="ECO:0000256" key="2">
    <source>
        <dbReference type="ARBA" id="ARBA00011687"/>
    </source>
</evidence>
<dbReference type="SUPFAM" id="SSF52499">
    <property type="entry name" value="Isochorismatase-like hydrolases"/>
    <property type="match status" value="1"/>
</dbReference>
<dbReference type="PANTHER" id="PTHR14119">
    <property type="entry name" value="HYDROLASE"/>
    <property type="match status" value="1"/>
</dbReference>
<dbReference type="Gene3D" id="3.40.50.850">
    <property type="entry name" value="Isochorismatase-like"/>
    <property type="match status" value="1"/>
</dbReference>
<dbReference type="Ensembl" id="ENSBGRT00000042514.1">
    <property type="protein sequence ID" value="ENSBGRP00000036741.1"/>
    <property type="gene ID" value="ENSBGRG00000022954.1"/>
</dbReference>
<name>A0A8B9YHJ7_BOSMU</name>
<proteinExistence type="inferred from homology"/>
<dbReference type="InterPro" id="IPR000868">
    <property type="entry name" value="Isochorismatase-like_dom"/>
</dbReference>
<dbReference type="Proteomes" id="UP000694520">
    <property type="component" value="Chromosome 20"/>
</dbReference>
<protein>
    <recommendedName>
        <fullName evidence="4">Isochorismatase-like domain-containing protein</fullName>
    </recommendedName>
</protein>
<feature type="domain" description="Isochorismatase-like" evidence="4">
    <location>
        <begin position="1"/>
        <end position="109"/>
    </location>
</feature>
<feature type="region of interest" description="Disordered" evidence="3">
    <location>
        <begin position="133"/>
        <end position="189"/>
    </location>
</feature>
<evidence type="ECO:0000256" key="3">
    <source>
        <dbReference type="SAM" id="MobiDB-lite"/>
    </source>
</evidence>
<dbReference type="PANTHER" id="PTHR14119:SF3">
    <property type="entry name" value="ISOCHORISMATASE DOMAIN-CONTAINING PROTEIN 2"/>
    <property type="match status" value="1"/>
</dbReference>
<feature type="compositionally biased region" description="Pro residues" evidence="3">
    <location>
        <begin position="240"/>
        <end position="252"/>
    </location>
</feature>
<reference evidence="5" key="3">
    <citation type="submission" date="2025-09" db="UniProtKB">
        <authorList>
            <consortium name="Ensembl"/>
        </authorList>
    </citation>
    <scope>IDENTIFICATION</scope>
</reference>
<comment type="subunit">
    <text evidence="2">Interacts with CDKN2A.</text>
</comment>
<keyword evidence="6" id="KW-1185">Reference proteome</keyword>
<dbReference type="GeneTree" id="ENSGT00390000006753"/>
<accession>A0A8B9YHJ7</accession>
<organism evidence="5 6">
    <name type="scientific">Bos mutus grunniens</name>
    <name type="common">Wild yak</name>
    <name type="synonym">Bos grunniens</name>
    <dbReference type="NCBI Taxonomy" id="30521"/>
    <lineage>
        <taxon>Eukaryota</taxon>
        <taxon>Metazoa</taxon>
        <taxon>Chordata</taxon>
        <taxon>Craniata</taxon>
        <taxon>Vertebrata</taxon>
        <taxon>Euteleostomi</taxon>
        <taxon>Mammalia</taxon>
        <taxon>Eutheria</taxon>
        <taxon>Laurasiatheria</taxon>
        <taxon>Artiodactyla</taxon>
        <taxon>Ruminantia</taxon>
        <taxon>Pecora</taxon>
        <taxon>Bovidae</taxon>
        <taxon>Bovinae</taxon>
        <taxon>Bos</taxon>
    </lineage>
</organism>
<reference evidence="5" key="1">
    <citation type="submission" date="2019-05" db="EMBL/GenBank/DDBJ databases">
        <authorList>
            <person name="Zhang S."/>
            <person name="Liu J."/>
        </authorList>
    </citation>
    <scope>NUCLEOTIDE SEQUENCE [LARGE SCALE GENOMIC DNA]</scope>
</reference>
<dbReference type="AlphaFoldDB" id="A0A8B9YHJ7"/>
<sequence length="285" mass="30376">MLFLCDMQEKFRHVVYFRQIVSVAARMLKVARLLSVPTVLTEQYPQVWAPRCRAGRPGPPAILKTCFSMVPAVQQELDARPQLRSVLLCGVETQACILQTALDLLDRGLGWGGRVGAVGGGWVCSFASGPHPDPSGADRALRGTSEPQSLSRLREGHSGSLGGECVDPGHAEKPPPSLTALPGPSVHSRTWQLRGPRWAASFPDLPCSSCATCRRSSATSCTSVRSSLWLRACSRYSPAPSDPGPDPMPPPSDQESRPKPLLGSDLRSSTPMPGGPAAECADSAD</sequence>
<evidence type="ECO:0000313" key="6">
    <source>
        <dbReference type="Proteomes" id="UP000694520"/>
    </source>
</evidence>
<dbReference type="InterPro" id="IPR050993">
    <property type="entry name" value="Isochorismatase_domain"/>
</dbReference>
<feature type="region of interest" description="Disordered" evidence="3">
    <location>
        <begin position="236"/>
        <end position="285"/>
    </location>
</feature>
<evidence type="ECO:0000256" key="1">
    <source>
        <dbReference type="ARBA" id="ARBA00006336"/>
    </source>
</evidence>
<comment type="similarity">
    <text evidence="1">Belongs to the isochorismatase family.</text>
</comment>